<comment type="caution">
    <text evidence="3">The sequence shown here is derived from an EMBL/GenBank/DDBJ whole genome shotgun (WGS) entry which is preliminary data.</text>
</comment>
<dbReference type="KEGG" id="csl:COCSUDRAFT_55070"/>
<feature type="compositionally biased region" description="Basic and acidic residues" evidence="1">
    <location>
        <begin position="127"/>
        <end position="139"/>
    </location>
</feature>
<evidence type="ECO:0000256" key="1">
    <source>
        <dbReference type="SAM" id="MobiDB-lite"/>
    </source>
</evidence>
<dbReference type="STRING" id="574566.I0Z8S4"/>
<dbReference type="AlphaFoldDB" id="I0Z8S4"/>
<feature type="region of interest" description="Disordered" evidence="1">
    <location>
        <begin position="127"/>
        <end position="184"/>
    </location>
</feature>
<dbReference type="eggNOG" id="KOG1536">
    <property type="taxonomic scope" value="Eukaryota"/>
</dbReference>
<dbReference type="GO" id="GO:0004077">
    <property type="term" value="F:biotin--[biotin carboxyl-carrier protein] ligase activity"/>
    <property type="evidence" value="ECO:0007669"/>
    <property type="project" value="TreeGrafter"/>
</dbReference>
<dbReference type="InterPro" id="IPR019197">
    <property type="entry name" value="Biotin-prot_ligase_N"/>
</dbReference>
<dbReference type="InterPro" id="IPR015834">
    <property type="entry name" value="UCP016642"/>
</dbReference>
<reference evidence="3 4" key="1">
    <citation type="journal article" date="2012" name="Genome Biol.">
        <title>The genome of the polar eukaryotic microalga coccomyxa subellipsoidea reveals traits of cold adaptation.</title>
        <authorList>
            <person name="Blanc G."/>
            <person name="Agarkova I."/>
            <person name="Grimwood J."/>
            <person name="Kuo A."/>
            <person name="Brueggeman A."/>
            <person name="Dunigan D."/>
            <person name="Gurnon J."/>
            <person name="Ladunga I."/>
            <person name="Lindquist E."/>
            <person name="Lucas S."/>
            <person name="Pangilinan J."/>
            <person name="Proschold T."/>
            <person name="Salamov A."/>
            <person name="Schmutz J."/>
            <person name="Weeks D."/>
            <person name="Yamada T."/>
            <person name="Claverie J.M."/>
            <person name="Grigoriev I."/>
            <person name="Van Etten J."/>
            <person name="Lomsadze A."/>
            <person name="Borodovsky M."/>
        </authorList>
    </citation>
    <scope>NUCLEOTIDE SEQUENCE [LARGE SCALE GENOMIC DNA]</scope>
    <source>
        <strain evidence="3 4">C-169</strain>
    </source>
</reference>
<protein>
    <recommendedName>
        <fullName evidence="2">Biotin-protein ligase N-terminal domain-containing protein</fullName>
    </recommendedName>
</protein>
<dbReference type="CDD" id="cd03144">
    <property type="entry name" value="GATase1_ScBLP_like"/>
    <property type="match status" value="1"/>
</dbReference>
<sequence length="349" mass="36736">MQVAQLGQEALLSGAWQEECLMLVMPGGADLPYCRQLNGRGNSLIRGFVEAGGAYLGLCAGAYYACSYVEFALGTTLEVRGPRELAFFPGTAAGPVYGGFRYETEDGAHAAHVAFRPPQLASAVESVKGDAHVNGDRTEQGTPSGAAPSAQQGDSILAAGSAESVTETAEIGGRQEGTHSPCMSAREPQAGWMVCRDYTNGGPQFVPFAIIERKGQLAGPSGQVSNLECNHGVYECLAVYPDKGSGLAAVRCPIGAGVAVLVGTHPELDPKWLSTDSDKVSAVAEELKPHAAGGQPSHGHGLLRASGEGVRDQLERCRAERGMFWRMLLQAAGMGRFLLDTPPQTPHWK</sequence>
<keyword evidence="4" id="KW-1185">Reference proteome</keyword>
<dbReference type="Pfam" id="PF09825">
    <property type="entry name" value="BPL_N"/>
    <property type="match status" value="2"/>
</dbReference>
<dbReference type="SUPFAM" id="SSF52317">
    <property type="entry name" value="Class I glutamine amidotransferase-like"/>
    <property type="match status" value="1"/>
</dbReference>
<dbReference type="Proteomes" id="UP000007264">
    <property type="component" value="Unassembled WGS sequence"/>
</dbReference>
<dbReference type="GeneID" id="17045056"/>
<evidence type="ECO:0000259" key="2">
    <source>
        <dbReference type="Pfam" id="PF09825"/>
    </source>
</evidence>
<dbReference type="GO" id="GO:0005737">
    <property type="term" value="C:cytoplasm"/>
    <property type="evidence" value="ECO:0007669"/>
    <property type="project" value="TreeGrafter"/>
</dbReference>
<gene>
    <name evidence="3" type="ORF">COCSUDRAFT_55070</name>
</gene>
<dbReference type="PIRSF" id="PIRSF016642">
    <property type="entry name" value="UCP016642"/>
    <property type="match status" value="1"/>
</dbReference>
<evidence type="ECO:0000313" key="3">
    <source>
        <dbReference type="EMBL" id="EIE27043.1"/>
    </source>
</evidence>
<dbReference type="OrthoDB" id="10250105at2759"/>
<dbReference type="RefSeq" id="XP_005651587.1">
    <property type="nucleotide sequence ID" value="XM_005651530.1"/>
</dbReference>
<dbReference type="PANTHER" id="PTHR12835:SF5">
    <property type="entry name" value="BIOTIN--PROTEIN LIGASE"/>
    <property type="match status" value="1"/>
</dbReference>
<dbReference type="InterPro" id="IPR029062">
    <property type="entry name" value="Class_I_gatase-like"/>
</dbReference>
<dbReference type="EMBL" id="AGSI01000001">
    <property type="protein sequence ID" value="EIE27043.1"/>
    <property type="molecule type" value="Genomic_DNA"/>
</dbReference>
<organism evidence="3 4">
    <name type="scientific">Coccomyxa subellipsoidea (strain C-169)</name>
    <name type="common">Green microalga</name>
    <dbReference type="NCBI Taxonomy" id="574566"/>
    <lineage>
        <taxon>Eukaryota</taxon>
        <taxon>Viridiplantae</taxon>
        <taxon>Chlorophyta</taxon>
        <taxon>core chlorophytes</taxon>
        <taxon>Trebouxiophyceae</taxon>
        <taxon>Trebouxiophyceae incertae sedis</taxon>
        <taxon>Coccomyxaceae</taxon>
        <taxon>Coccomyxa</taxon>
        <taxon>Coccomyxa subellipsoidea</taxon>
    </lineage>
</organism>
<accession>I0Z8S4</accession>
<feature type="domain" description="Biotin-protein ligase N-terminal" evidence="2">
    <location>
        <begin position="3"/>
        <end position="123"/>
    </location>
</feature>
<evidence type="ECO:0000313" key="4">
    <source>
        <dbReference type="Proteomes" id="UP000007264"/>
    </source>
</evidence>
<name>I0Z8S4_COCSC</name>
<proteinExistence type="predicted"/>
<dbReference type="PANTHER" id="PTHR12835">
    <property type="entry name" value="BIOTIN PROTEIN LIGASE"/>
    <property type="match status" value="1"/>
</dbReference>
<feature type="domain" description="Biotin-protein ligase N-terminal" evidence="2">
    <location>
        <begin position="195"/>
        <end position="288"/>
    </location>
</feature>